<sequence>MHAAVAIQLAVRLAQFLAQRPHLLLEPHVVLHAALDARRLFQRNIRRGNRVLPDPLTHRLAIHLRPHDLNLFLAFHGAPPRT</sequence>
<organism evidence="1 2">
    <name type="scientific">Cupriavidus basilensis OR16</name>
    <dbReference type="NCBI Taxonomy" id="1127483"/>
    <lineage>
        <taxon>Bacteria</taxon>
        <taxon>Pseudomonadati</taxon>
        <taxon>Pseudomonadota</taxon>
        <taxon>Betaproteobacteria</taxon>
        <taxon>Burkholderiales</taxon>
        <taxon>Burkholderiaceae</taxon>
        <taxon>Cupriavidus</taxon>
    </lineage>
</organism>
<evidence type="ECO:0000313" key="2">
    <source>
        <dbReference type="Proteomes" id="UP000005808"/>
    </source>
</evidence>
<accession>H1S683</accession>
<protein>
    <submittedName>
        <fullName evidence="1">Uncharacterized protein</fullName>
    </submittedName>
</protein>
<dbReference type="Proteomes" id="UP000005808">
    <property type="component" value="Unassembled WGS sequence"/>
</dbReference>
<dbReference type="AlphaFoldDB" id="H1S683"/>
<reference evidence="1 2" key="1">
    <citation type="journal article" date="2012" name="J. Bacteriol.">
        <title>De Novo Genome Project of Cupriavidus basilensis OR16.</title>
        <authorList>
            <person name="Cserhati M."/>
            <person name="Kriszt B."/>
            <person name="Szoboszlay S."/>
            <person name="Toth A."/>
            <person name="Szabo I."/>
            <person name="Tancsics A."/>
            <person name="Nagy I."/>
            <person name="Horvath B."/>
            <person name="Nagy I."/>
            <person name="Kukolya J."/>
        </authorList>
    </citation>
    <scope>NUCLEOTIDE SEQUENCE [LARGE SCALE GENOMIC DNA]</scope>
    <source>
        <strain evidence="1 2">OR16</strain>
    </source>
</reference>
<comment type="caution">
    <text evidence="1">The sequence shown here is derived from an EMBL/GenBank/DDBJ whole genome shotgun (WGS) entry which is preliminary data.</text>
</comment>
<proteinExistence type="predicted"/>
<evidence type="ECO:0000313" key="1">
    <source>
        <dbReference type="EMBL" id="EHP41907.1"/>
    </source>
</evidence>
<dbReference type="EMBL" id="AHJE01000042">
    <property type="protein sequence ID" value="EHP41907.1"/>
    <property type="molecule type" value="Genomic_DNA"/>
</dbReference>
<gene>
    <name evidence="1" type="ORF">OR16_16967</name>
</gene>
<name>H1S683_9BURK</name>